<dbReference type="Proteomes" id="UP001160334">
    <property type="component" value="Unassembled WGS sequence"/>
</dbReference>
<protein>
    <submittedName>
        <fullName evidence="1">Uncharacterized protein</fullName>
    </submittedName>
</protein>
<accession>A0ABT6MF03</accession>
<sequence length="59" mass="6768">MTKIQITVQSPTLGNITVEVSNDLLKLHDHPYMRWQIERLLDDAVTKIRGAYGITEESQ</sequence>
<proteinExistence type="predicted"/>
<name>A0ABT6MF03_9NOCA</name>
<evidence type="ECO:0000313" key="2">
    <source>
        <dbReference type="Proteomes" id="UP001160334"/>
    </source>
</evidence>
<dbReference type="RefSeq" id="WP_280762163.1">
    <property type="nucleotide sequence ID" value="NZ_JARXVC010000011.1"/>
</dbReference>
<reference evidence="1 2" key="1">
    <citation type="submission" date="2023-04" db="EMBL/GenBank/DDBJ databases">
        <title>Forest soil microbial communities from Buena Vista Peninsula, Colon Province, Panama.</title>
        <authorList>
            <person name="Bouskill N."/>
        </authorList>
    </citation>
    <scope>NUCLEOTIDE SEQUENCE [LARGE SCALE GENOMIC DNA]</scope>
    <source>
        <strain evidence="1 2">CFH S0262</strain>
    </source>
</reference>
<comment type="caution">
    <text evidence="1">The sequence shown here is derived from an EMBL/GenBank/DDBJ whole genome shotgun (WGS) entry which is preliminary data.</text>
</comment>
<dbReference type="EMBL" id="JARXVC010000011">
    <property type="protein sequence ID" value="MDH6282881.1"/>
    <property type="molecule type" value="Genomic_DNA"/>
</dbReference>
<keyword evidence="2" id="KW-1185">Reference proteome</keyword>
<evidence type="ECO:0000313" key="1">
    <source>
        <dbReference type="EMBL" id="MDH6282881.1"/>
    </source>
</evidence>
<gene>
    <name evidence="1" type="ORF">M2280_004118</name>
</gene>
<organism evidence="1 2">
    <name type="scientific">Prescottella agglutinans</name>
    <dbReference type="NCBI Taxonomy" id="1644129"/>
    <lineage>
        <taxon>Bacteria</taxon>
        <taxon>Bacillati</taxon>
        <taxon>Actinomycetota</taxon>
        <taxon>Actinomycetes</taxon>
        <taxon>Mycobacteriales</taxon>
        <taxon>Nocardiaceae</taxon>
        <taxon>Prescottella</taxon>
    </lineage>
</organism>